<name>A0ACC7NQR9_9BURK</name>
<dbReference type="Proteomes" id="UP001629235">
    <property type="component" value="Unassembled WGS sequence"/>
</dbReference>
<protein>
    <submittedName>
        <fullName evidence="1">Y4bD/Y4pK family protein</fullName>
    </submittedName>
</protein>
<accession>A0ACC7NQR9</accession>
<evidence type="ECO:0000313" key="1">
    <source>
        <dbReference type="EMBL" id="MFM0109444.1"/>
    </source>
</evidence>
<reference evidence="1 2" key="1">
    <citation type="journal article" date="2024" name="Chem. Sci.">
        <title>Discovery of megapolipeptins by genome mining of a Burkholderiales bacteria collection.</title>
        <authorList>
            <person name="Paulo B.S."/>
            <person name="Recchia M.J.J."/>
            <person name="Lee S."/>
            <person name="Fergusson C.H."/>
            <person name="Romanowski S.B."/>
            <person name="Hernandez A."/>
            <person name="Krull N."/>
            <person name="Liu D.Y."/>
            <person name="Cavanagh H."/>
            <person name="Bos A."/>
            <person name="Gray C.A."/>
            <person name="Murphy B.T."/>
            <person name="Linington R.G."/>
            <person name="Eustaquio A.S."/>
        </authorList>
    </citation>
    <scope>NUCLEOTIDE SEQUENCE [LARGE SCALE GENOMIC DNA]</scope>
    <source>
        <strain evidence="1 2">RL18-126-BIB-B</strain>
    </source>
</reference>
<gene>
    <name evidence="1" type="ORF">PQR01_40340</name>
</gene>
<keyword evidence="2" id="KW-1185">Reference proteome</keyword>
<evidence type="ECO:0000313" key="2">
    <source>
        <dbReference type="Proteomes" id="UP001629235"/>
    </source>
</evidence>
<comment type="caution">
    <text evidence="1">The sequence shown here is derived from an EMBL/GenBank/DDBJ whole genome shotgun (WGS) entry which is preliminary data.</text>
</comment>
<sequence length="106" mass="11890">GRSARTAQVLNEHLGWAEIRHPFHPLRGQRFPVLKERRVAGTETLLLRDTERGSFSIAREWTDWGTPTVHDDAIAPVCCFDLGMLLELVTLIDQLAPSRKSSNKGA</sequence>
<organism evidence="1 2">
    <name type="scientific">Paraburkholderia rhynchosiae</name>
    <dbReference type="NCBI Taxonomy" id="487049"/>
    <lineage>
        <taxon>Bacteria</taxon>
        <taxon>Pseudomonadati</taxon>
        <taxon>Pseudomonadota</taxon>
        <taxon>Betaproteobacteria</taxon>
        <taxon>Burkholderiales</taxon>
        <taxon>Burkholderiaceae</taxon>
        <taxon>Paraburkholderia</taxon>
    </lineage>
</organism>
<dbReference type="EMBL" id="JAQQDW010000232">
    <property type="protein sequence ID" value="MFM0109444.1"/>
    <property type="molecule type" value="Genomic_DNA"/>
</dbReference>
<feature type="non-terminal residue" evidence="1">
    <location>
        <position position="1"/>
    </location>
</feature>
<proteinExistence type="predicted"/>